<keyword evidence="1 4" id="KW-0808">Transferase</keyword>
<feature type="domain" description="N-acetyltransferase" evidence="3">
    <location>
        <begin position="2"/>
        <end position="172"/>
    </location>
</feature>
<gene>
    <name evidence="4" type="ORF">SAMN05428971_1778</name>
</gene>
<keyword evidence="5" id="KW-1185">Reference proteome</keyword>
<dbReference type="EMBL" id="FOVG01000001">
    <property type="protein sequence ID" value="SFN54277.1"/>
    <property type="molecule type" value="Genomic_DNA"/>
</dbReference>
<dbReference type="RefSeq" id="WP_090962762.1">
    <property type="nucleotide sequence ID" value="NZ_FOVG01000001.1"/>
</dbReference>
<evidence type="ECO:0000313" key="4">
    <source>
        <dbReference type="EMBL" id="SFN54277.1"/>
    </source>
</evidence>
<dbReference type="OrthoDB" id="3389160at2"/>
<dbReference type="PANTHER" id="PTHR43877">
    <property type="entry name" value="AMINOALKYLPHOSPHONATE N-ACETYLTRANSFERASE-RELATED-RELATED"/>
    <property type="match status" value="1"/>
</dbReference>
<sequence>MIEYATLSATQAQQHLSELTDVLQGCVADGASVGFIDAGDEAVMSRFWQQRIASLPGGDSELLVARQHGHIVATVIISLSAMPNGRHRAEIGKLLVHPRARRQGIARALMQRAEQRARAQGKTLLVLDTRSGDVASELYRSLGWQVAGSIPFYAESTEGVLDATTYMYKVLA</sequence>
<dbReference type="AlphaFoldDB" id="A0A1I4ZVQ6"/>
<proteinExistence type="predicted"/>
<dbReference type="Proteomes" id="UP000198968">
    <property type="component" value="Unassembled WGS sequence"/>
</dbReference>
<name>A0A1I4ZVQ6_9GAMM</name>
<dbReference type="InterPro" id="IPR050832">
    <property type="entry name" value="Bact_Acetyltransf"/>
</dbReference>
<dbReference type="CDD" id="cd04301">
    <property type="entry name" value="NAT_SF"/>
    <property type="match status" value="1"/>
</dbReference>
<dbReference type="PROSITE" id="PS51186">
    <property type="entry name" value="GNAT"/>
    <property type="match status" value="1"/>
</dbReference>
<evidence type="ECO:0000259" key="3">
    <source>
        <dbReference type="PROSITE" id="PS51186"/>
    </source>
</evidence>
<evidence type="ECO:0000313" key="5">
    <source>
        <dbReference type="Proteomes" id="UP000198968"/>
    </source>
</evidence>
<protein>
    <submittedName>
        <fullName evidence="4">Acetyltransferase (GNAT) domain-containing protein</fullName>
    </submittedName>
</protein>
<accession>A0A1I4ZVQ6</accession>
<reference evidence="5" key="1">
    <citation type="submission" date="2016-10" db="EMBL/GenBank/DDBJ databases">
        <authorList>
            <person name="Varghese N."/>
            <person name="Submissions S."/>
        </authorList>
    </citation>
    <scope>NUCLEOTIDE SEQUENCE [LARGE SCALE GENOMIC DNA]</scope>
    <source>
        <strain evidence="5">OV426</strain>
    </source>
</reference>
<keyword evidence="2" id="KW-0012">Acyltransferase</keyword>
<dbReference type="SUPFAM" id="SSF55729">
    <property type="entry name" value="Acyl-CoA N-acyltransferases (Nat)"/>
    <property type="match status" value="1"/>
</dbReference>
<evidence type="ECO:0000256" key="1">
    <source>
        <dbReference type="ARBA" id="ARBA00022679"/>
    </source>
</evidence>
<dbReference type="Pfam" id="PF00583">
    <property type="entry name" value="Acetyltransf_1"/>
    <property type="match status" value="1"/>
</dbReference>
<organism evidence="4 5">
    <name type="scientific">Candidatus Pantoea varia</name>
    <dbReference type="NCBI Taxonomy" id="1881036"/>
    <lineage>
        <taxon>Bacteria</taxon>
        <taxon>Pseudomonadati</taxon>
        <taxon>Pseudomonadota</taxon>
        <taxon>Gammaproteobacteria</taxon>
        <taxon>Enterobacterales</taxon>
        <taxon>Erwiniaceae</taxon>
        <taxon>Pantoea</taxon>
    </lineage>
</organism>
<dbReference type="GO" id="GO:0016747">
    <property type="term" value="F:acyltransferase activity, transferring groups other than amino-acyl groups"/>
    <property type="evidence" value="ECO:0007669"/>
    <property type="project" value="InterPro"/>
</dbReference>
<dbReference type="Gene3D" id="3.40.630.30">
    <property type="match status" value="1"/>
</dbReference>
<dbReference type="InterPro" id="IPR016181">
    <property type="entry name" value="Acyl_CoA_acyltransferase"/>
</dbReference>
<dbReference type="InterPro" id="IPR000182">
    <property type="entry name" value="GNAT_dom"/>
</dbReference>
<evidence type="ECO:0000256" key="2">
    <source>
        <dbReference type="ARBA" id="ARBA00023315"/>
    </source>
</evidence>